<feature type="compositionally biased region" description="Basic residues" evidence="1">
    <location>
        <begin position="390"/>
        <end position="400"/>
    </location>
</feature>
<evidence type="ECO:0000259" key="3">
    <source>
        <dbReference type="PROSITE" id="PS51820"/>
    </source>
</evidence>
<comment type="caution">
    <text evidence="4">The sequence shown here is derived from an EMBL/GenBank/DDBJ whole genome shotgun (WGS) entry which is preliminary data.</text>
</comment>
<dbReference type="SUPFAM" id="SSF49265">
    <property type="entry name" value="Fibronectin type III"/>
    <property type="match status" value="1"/>
</dbReference>
<feature type="chain" id="PRO_5046769523" description="PA14 domain-containing protein" evidence="2">
    <location>
        <begin position="18"/>
        <end position="466"/>
    </location>
</feature>
<sequence length="466" mass="50091">MLATAGGLLTTAAPASAAASCASPVFTRQFFANTAFSGSPKKTDCDSAIDQNWGSGAPAKGLPADRFGVRWSVTRDFGSGGPFAFTAAAQDGIRVYLDGVRKVDLWKNVSSTRKKTVDVTVPKGRHTLRVDFVNWTGKADVTFAYTPRTSASVDKVKPLTPTGASVTYDEATGKAKVSWAKNKEMDLVGYRVHRRLKGTEYGSKPLATTTSTSFTDTTVPKTGQVFYYEVRAYDKAGNTSAGTADQPVTTVDRTPPAAPFVEMDACPADQPYAAPELVTTAANAADIALYELQRRKASSDAWTTVATAAKGAFCDTGTPADGAEVTYRGRARDAAGKLVGVLARRHLHHRRPHPAGPRRRRPRRVPLRRAAPALVPRRGRHRLPGAPVRPGHRRLARRPARAGDHDRHRGRPAPAHGGERHLPVRGARAGRQGQRRRPRRDHRGPGRPARGDPPPSGPPPTPSARA</sequence>
<dbReference type="InterPro" id="IPR036116">
    <property type="entry name" value="FN3_sf"/>
</dbReference>
<dbReference type="SUPFAM" id="SSF56988">
    <property type="entry name" value="Anthrax protective antigen"/>
    <property type="match status" value="1"/>
</dbReference>
<dbReference type="InterPro" id="IPR011658">
    <property type="entry name" value="PA14_dom"/>
</dbReference>
<feature type="domain" description="PA14" evidence="3">
    <location>
        <begin position="21"/>
        <end position="164"/>
    </location>
</feature>
<dbReference type="InterPro" id="IPR037524">
    <property type="entry name" value="PA14/GLEYA"/>
</dbReference>
<dbReference type="PROSITE" id="PS51820">
    <property type="entry name" value="PA14"/>
    <property type="match status" value="1"/>
</dbReference>
<evidence type="ECO:0000313" key="4">
    <source>
        <dbReference type="EMBL" id="GHI34838.1"/>
    </source>
</evidence>
<dbReference type="SMART" id="SM00758">
    <property type="entry name" value="PA14"/>
    <property type="match status" value="1"/>
</dbReference>
<evidence type="ECO:0000313" key="5">
    <source>
        <dbReference type="Proteomes" id="UP001052655"/>
    </source>
</evidence>
<keyword evidence="5" id="KW-1185">Reference proteome</keyword>
<keyword evidence="2" id="KW-0732">Signal</keyword>
<name>A0ABQ3QC28_9ACTN</name>
<dbReference type="Gene3D" id="2.60.40.10">
    <property type="entry name" value="Immunoglobulins"/>
    <property type="match status" value="1"/>
</dbReference>
<protein>
    <recommendedName>
        <fullName evidence="3">PA14 domain-containing protein</fullName>
    </recommendedName>
</protein>
<dbReference type="Proteomes" id="UP001052655">
    <property type="component" value="Unassembled WGS sequence"/>
</dbReference>
<dbReference type="Pfam" id="PF07691">
    <property type="entry name" value="PA14"/>
    <property type="match status" value="1"/>
</dbReference>
<accession>A0ABQ3QC28</accession>
<evidence type="ECO:0000256" key="1">
    <source>
        <dbReference type="SAM" id="MobiDB-lite"/>
    </source>
</evidence>
<feature type="compositionally biased region" description="Pro residues" evidence="1">
    <location>
        <begin position="451"/>
        <end position="466"/>
    </location>
</feature>
<evidence type="ECO:0000256" key="2">
    <source>
        <dbReference type="SAM" id="SignalP"/>
    </source>
</evidence>
<reference evidence="4" key="1">
    <citation type="submission" date="2024-05" db="EMBL/GenBank/DDBJ databases">
        <title>Whole genome shotgun sequence of Streptomyces daghestanicus NBRC 12762.</title>
        <authorList>
            <person name="Komaki H."/>
            <person name="Tamura T."/>
        </authorList>
    </citation>
    <scope>NUCLEOTIDE SEQUENCE</scope>
    <source>
        <strain evidence="4">NBRC 12762</strain>
    </source>
</reference>
<gene>
    <name evidence="4" type="ORF">Sdagh_65680</name>
</gene>
<feature type="region of interest" description="Disordered" evidence="1">
    <location>
        <begin position="344"/>
        <end position="466"/>
    </location>
</feature>
<proteinExistence type="predicted"/>
<feature type="signal peptide" evidence="2">
    <location>
        <begin position="1"/>
        <end position="17"/>
    </location>
</feature>
<feature type="compositionally biased region" description="Basic residues" evidence="1">
    <location>
        <begin position="433"/>
        <end position="442"/>
    </location>
</feature>
<dbReference type="EMBL" id="BNDX01000017">
    <property type="protein sequence ID" value="GHI34838.1"/>
    <property type="molecule type" value="Genomic_DNA"/>
</dbReference>
<feature type="compositionally biased region" description="Basic residues" evidence="1">
    <location>
        <begin position="344"/>
        <end position="367"/>
    </location>
</feature>
<organism evidence="4 5">
    <name type="scientific">Streptomyces daghestanicus</name>
    <dbReference type="NCBI Taxonomy" id="66885"/>
    <lineage>
        <taxon>Bacteria</taxon>
        <taxon>Bacillati</taxon>
        <taxon>Actinomycetota</taxon>
        <taxon>Actinomycetes</taxon>
        <taxon>Kitasatosporales</taxon>
        <taxon>Streptomycetaceae</taxon>
        <taxon>Streptomyces</taxon>
    </lineage>
</organism>
<dbReference type="InterPro" id="IPR013783">
    <property type="entry name" value="Ig-like_fold"/>
</dbReference>